<proteinExistence type="evidence at transcript level"/>
<organism evidence="2">
    <name type="scientific">Panorpa liui</name>
    <dbReference type="NCBI Taxonomy" id="706606"/>
    <lineage>
        <taxon>Eukaryota</taxon>
        <taxon>Metazoa</taxon>
        <taxon>Ecdysozoa</taxon>
        <taxon>Arthropoda</taxon>
        <taxon>Hexapoda</taxon>
        <taxon>Insecta</taxon>
        <taxon>Pterygota</taxon>
        <taxon>Neoptera</taxon>
        <taxon>Endopterygota</taxon>
        <taxon>Mecoptera</taxon>
        <taxon>Panorpidae</taxon>
        <taxon>Panorpa</taxon>
    </lineage>
</organism>
<gene>
    <name evidence="2" type="primary">ser</name>
</gene>
<sequence length="172" mass="19588">MELLNEGLVESVSVESDQSDNLIRLLDTVVIKLEGGDEEDLKVLDEKPKPLPLIERPAEAEVIIENSEEATPVTSAVDEVANPEKKVTEEVPKGSPQKEKESDDLPELEKSESNDETAEEKKESTEEDSKDIEMKDDTEEEKIEEEKIEKPKKPEKAKKKETRVFLRKRFQQ</sequence>
<accession>A0A7G4WGB5</accession>
<evidence type="ECO:0000256" key="1">
    <source>
        <dbReference type="SAM" id="MobiDB-lite"/>
    </source>
</evidence>
<feature type="region of interest" description="Disordered" evidence="1">
    <location>
        <begin position="63"/>
        <end position="172"/>
    </location>
</feature>
<feature type="compositionally biased region" description="Acidic residues" evidence="1">
    <location>
        <begin position="125"/>
        <end position="143"/>
    </location>
</feature>
<dbReference type="EMBL" id="MT448542">
    <property type="protein sequence ID" value="QMU24249.1"/>
    <property type="molecule type" value="mRNA"/>
</dbReference>
<feature type="compositionally biased region" description="Basic and acidic residues" evidence="1">
    <location>
        <begin position="144"/>
        <end position="154"/>
    </location>
</feature>
<reference evidence="2" key="1">
    <citation type="submission" date="2020-05" db="EMBL/GenBank/DDBJ databases">
        <authorList>
            <person name="Liu B.-P."/>
        </authorList>
    </citation>
    <scope>NUCLEOTIDE SEQUENCE</scope>
</reference>
<dbReference type="AlphaFoldDB" id="A0A7G4WGB5"/>
<feature type="compositionally biased region" description="Basic residues" evidence="1">
    <location>
        <begin position="155"/>
        <end position="172"/>
    </location>
</feature>
<feature type="compositionally biased region" description="Basic and acidic residues" evidence="1">
    <location>
        <begin position="82"/>
        <end position="124"/>
    </location>
</feature>
<name>A0A7G4WGB5_9NEOP</name>
<protein>
    <submittedName>
        <fullName evidence="2">Serrate RNA effector molecule-like protein</fullName>
    </submittedName>
</protein>
<evidence type="ECO:0000313" key="2">
    <source>
        <dbReference type="EMBL" id="QMU24249.1"/>
    </source>
</evidence>